<dbReference type="Pfam" id="PF00092">
    <property type="entry name" value="VWA"/>
    <property type="match status" value="1"/>
</dbReference>
<dbReference type="OrthoDB" id="10049971at2759"/>
<protein>
    <recommendedName>
        <fullName evidence="9">VWFA domain-containing protein</fullName>
    </recommendedName>
</protein>
<feature type="transmembrane region" description="Helical" evidence="8">
    <location>
        <begin position="266"/>
        <end position="291"/>
    </location>
</feature>
<feature type="transmembrane region" description="Helical" evidence="8">
    <location>
        <begin position="102"/>
        <end position="125"/>
    </location>
</feature>
<dbReference type="GO" id="GO:0005886">
    <property type="term" value="C:plasma membrane"/>
    <property type="evidence" value="ECO:0007669"/>
    <property type="project" value="TreeGrafter"/>
</dbReference>
<dbReference type="PROSITE" id="PS50283">
    <property type="entry name" value="NA_SOLUT_SYMP_3"/>
    <property type="match status" value="1"/>
</dbReference>
<dbReference type="CDD" id="cd01450">
    <property type="entry name" value="vWFA_subfamily_ECM"/>
    <property type="match status" value="1"/>
</dbReference>
<feature type="transmembrane region" description="Helical" evidence="8">
    <location>
        <begin position="221"/>
        <end position="245"/>
    </location>
</feature>
<dbReference type="InterPro" id="IPR002035">
    <property type="entry name" value="VWF_A"/>
</dbReference>
<feature type="transmembrane region" description="Helical" evidence="8">
    <location>
        <begin position="137"/>
        <end position="156"/>
    </location>
</feature>
<feature type="transmembrane region" description="Helical" evidence="8">
    <location>
        <begin position="163"/>
        <end position="186"/>
    </location>
</feature>
<keyword evidence="11" id="KW-1185">Reference proteome</keyword>
<feature type="transmembrane region" description="Helical" evidence="8">
    <location>
        <begin position="469"/>
        <end position="491"/>
    </location>
</feature>
<evidence type="ECO:0000256" key="5">
    <source>
        <dbReference type="ARBA" id="ARBA00022989"/>
    </source>
</evidence>
<keyword evidence="4 8" id="KW-0812">Transmembrane</keyword>
<dbReference type="InterPro" id="IPR031155">
    <property type="entry name" value="DUR"/>
</dbReference>
<evidence type="ECO:0000256" key="3">
    <source>
        <dbReference type="ARBA" id="ARBA00022448"/>
    </source>
</evidence>
<dbReference type="PANTHER" id="PTHR46154:SF4">
    <property type="entry name" value="UREA ACTIVE TRANSPORTER"/>
    <property type="match status" value="1"/>
</dbReference>
<proteinExistence type="inferred from homology"/>
<evidence type="ECO:0000256" key="8">
    <source>
        <dbReference type="SAM" id="Phobius"/>
    </source>
</evidence>
<keyword evidence="3" id="KW-0813">Transport</keyword>
<evidence type="ECO:0000256" key="7">
    <source>
        <dbReference type="SAM" id="MobiDB-lite"/>
    </source>
</evidence>
<evidence type="ECO:0000256" key="6">
    <source>
        <dbReference type="ARBA" id="ARBA00023136"/>
    </source>
</evidence>
<evidence type="ECO:0000259" key="9">
    <source>
        <dbReference type="PROSITE" id="PS50234"/>
    </source>
</evidence>
<dbReference type="SUPFAM" id="SSF53300">
    <property type="entry name" value="vWA-like"/>
    <property type="match status" value="1"/>
</dbReference>
<dbReference type="AlphaFoldDB" id="A0A8S4NCF2"/>
<dbReference type="InterPro" id="IPR036465">
    <property type="entry name" value="vWFA_dom_sf"/>
</dbReference>
<evidence type="ECO:0000313" key="11">
    <source>
        <dbReference type="Proteomes" id="UP000749559"/>
    </source>
</evidence>
<evidence type="ECO:0000313" key="10">
    <source>
        <dbReference type="EMBL" id="CAH1779211.1"/>
    </source>
</evidence>
<dbReference type="CDD" id="cd11476">
    <property type="entry name" value="SLC5sbd_DUR3"/>
    <property type="match status" value="1"/>
</dbReference>
<dbReference type="PROSITE" id="PS50234">
    <property type="entry name" value="VWFA"/>
    <property type="match status" value="1"/>
</dbReference>
<dbReference type="GO" id="GO:0015204">
    <property type="term" value="F:urea transmembrane transporter activity"/>
    <property type="evidence" value="ECO:0007669"/>
    <property type="project" value="InterPro"/>
</dbReference>
<evidence type="ECO:0000256" key="1">
    <source>
        <dbReference type="ARBA" id="ARBA00004141"/>
    </source>
</evidence>
<accession>A0A8S4NCF2</accession>
<evidence type="ECO:0000256" key="2">
    <source>
        <dbReference type="ARBA" id="ARBA00006434"/>
    </source>
</evidence>
<gene>
    <name evidence="10" type="ORF">OFUS_LOCUS6039</name>
</gene>
<keyword evidence="5 8" id="KW-1133">Transmembrane helix</keyword>
<dbReference type="InterPro" id="IPR038377">
    <property type="entry name" value="Na/Glc_symporter_sf"/>
</dbReference>
<dbReference type="Proteomes" id="UP000749559">
    <property type="component" value="Unassembled WGS sequence"/>
</dbReference>
<dbReference type="Pfam" id="PF00474">
    <property type="entry name" value="SSF"/>
    <property type="match status" value="1"/>
</dbReference>
<feature type="transmembrane region" description="Helical" evidence="8">
    <location>
        <begin position="328"/>
        <end position="355"/>
    </location>
</feature>
<comment type="subcellular location">
    <subcellularLocation>
        <location evidence="1">Membrane</location>
        <topology evidence="1">Multi-pass membrane protein</topology>
    </subcellularLocation>
</comment>
<organism evidence="10 11">
    <name type="scientific">Owenia fusiformis</name>
    <name type="common">Polychaete worm</name>
    <dbReference type="NCBI Taxonomy" id="6347"/>
    <lineage>
        <taxon>Eukaryota</taxon>
        <taxon>Metazoa</taxon>
        <taxon>Spiralia</taxon>
        <taxon>Lophotrochozoa</taxon>
        <taxon>Annelida</taxon>
        <taxon>Polychaeta</taxon>
        <taxon>Sedentaria</taxon>
        <taxon>Canalipalpata</taxon>
        <taxon>Sabellida</taxon>
        <taxon>Oweniida</taxon>
        <taxon>Oweniidae</taxon>
        <taxon>Owenia</taxon>
    </lineage>
</organism>
<feature type="transmembrane region" description="Helical" evidence="8">
    <location>
        <begin position="503"/>
        <end position="521"/>
    </location>
</feature>
<feature type="domain" description="VWFA" evidence="9">
    <location>
        <begin position="647"/>
        <end position="838"/>
    </location>
</feature>
<dbReference type="PANTHER" id="PTHR46154">
    <property type="match status" value="1"/>
</dbReference>
<keyword evidence="6 8" id="KW-0472">Membrane</keyword>
<dbReference type="EMBL" id="CAIIXF020000003">
    <property type="protein sequence ID" value="CAH1779211.1"/>
    <property type="molecule type" value="Genomic_DNA"/>
</dbReference>
<feature type="region of interest" description="Disordered" evidence="7">
    <location>
        <begin position="591"/>
        <end position="610"/>
    </location>
</feature>
<reference evidence="10" key="1">
    <citation type="submission" date="2022-03" db="EMBL/GenBank/DDBJ databases">
        <authorList>
            <person name="Martin C."/>
        </authorList>
    </citation>
    <scope>NUCLEOTIDE SEQUENCE</scope>
</reference>
<comment type="similarity">
    <text evidence="2">Belongs to the sodium:solute symporter (SSF) (TC 2.A.21) family.</text>
</comment>
<dbReference type="Gene3D" id="3.40.50.410">
    <property type="entry name" value="von Willebrand factor, type A domain"/>
    <property type="match status" value="1"/>
</dbReference>
<evidence type="ECO:0000256" key="4">
    <source>
        <dbReference type="ARBA" id="ARBA00022692"/>
    </source>
</evidence>
<name>A0A8S4NCF2_OWEFU</name>
<dbReference type="SMART" id="SM00327">
    <property type="entry name" value="VWA"/>
    <property type="match status" value="1"/>
</dbReference>
<dbReference type="Gene3D" id="1.20.1730.10">
    <property type="entry name" value="Sodium/glucose cotransporter"/>
    <property type="match status" value="1"/>
</dbReference>
<feature type="transmembrane region" description="Helical" evidence="8">
    <location>
        <begin position="444"/>
        <end position="463"/>
    </location>
</feature>
<dbReference type="InterPro" id="IPR001734">
    <property type="entry name" value="Na/solute_symporter"/>
</dbReference>
<sequence>MFHLIRKYVYHDASNVDTTFDAGGKVSVGLTASTIVSQMTWAATLLQSATVAVKYGLSGPLWYAASATMQLFIFATVSIQLKTKAPGAKTFLQVIRVRFGAPTHIVFCVFAAITNIIVTMLLLLGGSAVLTSLTIDLSIEMACVILAAVIGSYTLVGGLGATFYVSYFNVALVFCFLIIMVVEVFLKAPSEDIDLPYGNPETIYNYLHNITGPVGNYDQSYLTIISSGGLMFAIITVVLAFGGIFGDQSYWQSSVAAKPIDGMWGFMVGGIVWFSIPFVLATSFGLSYLAVENWQDTPILSPLEIEQGLVVPAMAQAILGKTGEYVTFLFILMAIMSTGSAEVVAVASLIVYDVYQPYINPFRKHLKEGDCVVCGKPSMKTTKSDNLVDRLICSCKPVVNCTGCAKDVTLRKSGNNLGVHQPYTCTEHGLYKQYQDNLLNYKSWCILWITLFTIPLVLCSHWVGLNLGWVFLFTGIMIGCVVVPIMLSILWSKATSAGMISGVISGCLSGIILCLFSHIGVKCSLTDVDVIKKLLEKKRHSDKNADQVPNVRRYNASSDCFSNTHYLANPDDKCSYFACNRATFRFEKRMCPDGRSSTSKNRKQSKKGRVFESVPCSTRAKECSVRLTKKLAKTVLSVPKVPLCGIDMMIAVDISCSITPMDKLKVRSFLQRLASSLPIGRSKTQLGIVSFDAEVHDVLWLNTAIRSIRAIQAIHRMKLEQKNRKKECGTATYDALTKIKEEYFTEDRGDRKNKPNVVLVVTDGKTVPPERAVDTIEAARALKRAGALMFILALPNLRSMELGQGKFIGWNEWLKMTEPENIFTAADFDVLQSQVTNLTQSFCE</sequence>
<comment type="caution">
    <text evidence="10">The sequence shown here is derived from an EMBL/GenBank/DDBJ whole genome shotgun (WGS) entry which is preliminary data.</text>
</comment>